<dbReference type="RefSeq" id="WP_193560636.1">
    <property type="nucleotide sequence ID" value="NZ_CP021748.1"/>
</dbReference>
<evidence type="ECO:0000313" key="1">
    <source>
        <dbReference type="EMBL" id="ARX89434.1"/>
    </source>
</evidence>
<name>A0A1Z1WSS8_9ACTN</name>
<sequence length="87" mass="8633">MAGVLVQATAVVVAVVGTIPTTPAYTAASAMVIAAISMGMYAPSLTVLSLTHGPPGRQGYASSAMQTTQNLGQTTVLASPRPCSTPA</sequence>
<dbReference type="KEGG" id="salf:SMD44_08921"/>
<evidence type="ECO:0000313" key="2">
    <source>
        <dbReference type="Proteomes" id="UP000195880"/>
    </source>
</evidence>
<proteinExistence type="predicted"/>
<dbReference type="EMBL" id="CP021748">
    <property type="protein sequence ID" value="ARX89434.1"/>
    <property type="molecule type" value="Genomic_DNA"/>
</dbReference>
<dbReference type="Proteomes" id="UP000195880">
    <property type="component" value="Chromosome"/>
</dbReference>
<organism evidence="1 2">
    <name type="scientific">Streptomyces alboflavus</name>
    <dbReference type="NCBI Taxonomy" id="67267"/>
    <lineage>
        <taxon>Bacteria</taxon>
        <taxon>Bacillati</taxon>
        <taxon>Actinomycetota</taxon>
        <taxon>Actinomycetes</taxon>
        <taxon>Kitasatosporales</taxon>
        <taxon>Streptomycetaceae</taxon>
        <taxon>Streptomyces</taxon>
    </lineage>
</organism>
<gene>
    <name evidence="1" type="ORF">SMD44_08921</name>
</gene>
<protein>
    <submittedName>
        <fullName evidence="1">MFS transporter permease</fullName>
    </submittedName>
</protein>
<accession>A0A1Z1WSS8</accession>
<reference evidence="1 2" key="1">
    <citation type="submission" date="2017-05" db="EMBL/GenBank/DDBJ databases">
        <title>Streptomyces alboflavus Genome sequencing and assembly.</title>
        <authorList>
            <person name="Wang Y."/>
            <person name="Du B."/>
            <person name="Ding Y."/>
            <person name="Liu H."/>
            <person name="Hou Q."/>
            <person name="Liu K."/>
            <person name="Wang C."/>
            <person name="Yao L."/>
        </authorList>
    </citation>
    <scope>NUCLEOTIDE SEQUENCE [LARGE SCALE GENOMIC DNA]</scope>
    <source>
        <strain evidence="1 2">MDJK44</strain>
    </source>
</reference>
<dbReference type="AlphaFoldDB" id="A0A1Z1WSS8"/>
<keyword evidence="2" id="KW-1185">Reference proteome</keyword>